<dbReference type="EMBL" id="ML210057">
    <property type="protein sequence ID" value="TFK57792.1"/>
    <property type="molecule type" value="Genomic_DNA"/>
</dbReference>
<sequence length="240" mass="27621">MPPRRSHTPKRSSPYLQPSLRRSLRLAARQSPEDLPNPDAGSHLPFPTTASDNPILPLFPRGDVPSTYREAVDSLQEWIRRPEITTGLDETIRNEFAECTTMLVTRLLDIVDSVGRAAKVRQSLLQPLQCSVCLDTFKRPVTLSCSHTFCEDCICRAFQSLFESNAQDQLSEIFTEKISGDIVREFSMDDPRRFGLFLTIFVRWQGVDFVKEMMRYNCPLCRKHIQRMPEDSEILSRVRQ</sequence>
<keyword evidence="2" id="KW-1185">Reference proteome</keyword>
<gene>
    <name evidence="1" type="ORF">BDN72DRAFT_907499</name>
</gene>
<evidence type="ECO:0000313" key="2">
    <source>
        <dbReference type="Proteomes" id="UP000308600"/>
    </source>
</evidence>
<protein>
    <submittedName>
        <fullName evidence="1">Uncharacterized protein</fullName>
    </submittedName>
</protein>
<name>A0ACD2ZWX2_9AGAR</name>
<organism evidence="1 2">
    <name type="scientific">Pluteus cervinus</name>
    <dbReference type="NCBI Taxonomy" id="181527"/>
    <lineage>
        <taxon>Eukaryota</taxon>
        <taxon>Fungi</taxon>
        <taxon>Dikarya</taxon>
        <taxon>Basidiomycota</taxon>
        <taxon>Agaricomycotina</taxon>
        <taxon>Agaricomycetes</taxon>
        <taxon>Agaricomycetidae</taxon>
        <taxon>Agaricales</taxon>
        <taxon>Pluteineae</taxon>
        <taxon>Pluteaceae</taxon>
        <taxon>Pluteus</taxon>
    </lineage>
</organism>
<dbReference type="Proteomes" id="UP000308600">
    <property type="component" value="Unassembled WGS sequence"/>
</dbReference>
<reference evidence="1 2" key="1">
    <citation type="journal article" date="2019" name="Nat. Ecol. Evol.">
        <title>Megaphylogeny resolves global patterns of mushroom evolution.</title>
        <authorList>
            <person name="Varga T."/>
            <person name="Krizsan K."/>
            <person name="Foldi C."/>
            <person name="Dima B."/>
            <person name="Sanchez-Garcia M."/>
            <person name="Sanchez-Ramirez S."/>
            <person name="Szollosi G.J."/>
            <person name="Szarkandi J.G."/>
            <person name="Papp V."/>
            <person name="Albert L."/>
            <person name="Andreopoulos W."/>
            <person name="Angelini C."/>
            <person name="Antonin V."/>
            <person name="Barry K.W."/>
            <person name="Bougher N.L."/>
            <person name="Buchanan P."/>
            <person name="Buyck B."/>
            <person name="Bense V."/>
            <person name="Catcheside P."/>
            <person name="Chovatia M."/>
            <person name="Cooper J."/>
            <person name="Damon W."/>
            <person name="Desjardin D."/>
            <person name="Finy P."/>
            <person name="Geml J."/>
            <person name="Haridas S."/>
            <person name="Hughes K."/>
            <person name="Justo A."/>
            <person name="Karasinski D."/>
            <person name="Kautmanova I."/>
            <person name="Kiss B."/>
            <person name="Kocsube S."/>
            <person name="Kotiranta H."/>
            <person name="LaButti K.M."/>
            <person name="Lechner B.E."/>
            <person name="Liimatainen K."/>
            <person name="Lipzen A."/>
            <person name="Lukacs Z."/>
            <person name="Mihaltcheva S."/>
            <person name="Morgado L.N."/>
            <person name="Niskanen T."/>
            <person name="Noordeloos M.E."/>
            <person name="Ohm R.A."/>
            <person name="Ortiz-Santana B."/>
            <person name="Ovrebo C."/>
            <person name="Racz N."/>
            <person name="Riley R."/>
            <person name="Savchenko A."/>
            <person name="Shiryaev A."/>
            <person name="Soop K."/>
            <person name="Spirin V."/>
            <person name="Szebenyi C."/>
            <person name="Tomsovsky M."/>
            <person name="Tulloss R.E."/>
            <person name="Uehling J."/>
            <person name="Grigoriev I.V."/>
            <person name="Vagvolgyi C."/>
            <person name="Papp T."/>
            <person name="Martin F.M."/>
            <person name="Miettinen O."/>
            <person name="Hibbett D.S."/>
            <person name="Nagy L.G."/>
        </authorList>
    </citation>
    <scope>NUCLEOTIDE SEQUENCE [LARGE SCALE GENOMIC DNA]</scope>
    <source>
        <strain evidence="1 2">NL-1719</strain>
    </source>
</reference>
<accession>A0ACD2ZWX2</accession>
<evidence type="ECO:0000313" key="1">
    <source>
        <dbReference type="EMBL" id="TFK57792.1"/>
    </source>
</evidence>
<proteinExistence type="predicted"/>